<gene>
    <name evidence="1" type="ORF">SDC9_174350</name>
</gene>
<name>A0A645GSE4_9ZZZZ</name>
<dbReference type="EMBL" id="VSSQ01076624">
    <property type="protein sequence ID" value="MPN26924.1"/>
    <property type="molecule type" value="Genomic_DNA"/>
</dbReference>
<comment type="caution">
    <text evidence="1">The sequence shown here is derived from an EMBL/GenBank/DDBJ whole genome shotgun (WGS) entry which is preliminary data.</text>
</comment>
<reference evidence="1" key="1">
    <citation type="submission" date="2019-08" db="EMBL/GenBank/DDBJ databases">
        <authorList>
            <person name="Kucharzyk K."/>
            <person name="Murdoch R.W."/>
            <person name="Higgins S."/>
            <person name="Loffler F."/>
        </authorList>
    </citation>
    <scope>NUCLEOTIDE SEQUENCE</scope>
</reference>
<accession>A0A645GSE4</accession>
<dbReference type="AlphaFoldDB" id="A0A645GSE4"/>
<sequence>MGGMGINSIEALRGNRLMLRGIGLNDTELRILGIKHAGE</sequence>
<protein>
    <submittedName>
        <fullName evidence="1">Uncharacterized protein</fullName>
    </submittedName>
</protein>
<proteinExistence type="predicted"/>
<organism evidence="1">
    <name type="scientific">bioreactor metagenome</name>
    <dbReference type="NCBI Taxonomy" id="1076179"/>
    <lineage>
        <taxon>unclassified sequences</taxon>
        <taxon>metagenomes</taxon>
        <taxon>ecological metagenomes</taxon>
    </lineage>
</organism>
<evidence type="ECO:0000313" key="1">
    <source>
        <dbReference type="EMBL" id="MPN26924.1"/>
    </source>
</evidence>